<dbReference type="Pfam" id="PF00067">
    <property type="entry name" value="p450"/>
    <property type="match status" value="2"/>
</dbReference>
<dbReference type="KEGG" id="csol:105360336"/>
<dbReference type="GeneID" id="105360336"/>
<evidence type="ECO:0000256" key="12">
    <source>
        <dbReference type="ARBA" id="ARBA00023136"/>
    </source>
</evidence>
<keyword evidence="8" id="KW-0492">Microsome</keyword>
<evidence type="ECO:0000256" key="7">
    <source>
        <dbReference type="ARBA" id="ARBA00022824"/>
    </source>
</evidence>
<dbReference type="GO" id="GO:0020037">
    <property type="term" value="F:heme binding"/>
    <property type="evidence" value="ECO:0007669"/>
    <property type="project" value="InterPro"/>
</dbReference>
<evidence type="ECO:0000256" key="10">
    <source>
        <dbReference type="ARBA" id="ARBA00023004"/>
    </source>
</evidence>
<comment type="subcellular location">
    <subcellularLocation>
        <location evidence="3">Endoplasmic reticulum membrane</location>
        <topology evidence="3">Peripheral membrane protein</topology>
    </subcellularLocation>
    <subcellularLocation>
        <location evidence="2">Microsome membrane</location>
        <topology evidence="2">Peripheral membrane protein</topology>
    </subcellularLocation>
</comment>
<dbReference type="Gene3D" id="1.10.630.10">
    <property type="entry name" value="Cytochrome P450"/>
    <property type="match status" value="2"/>
</dbReference>
<dbReference type="InterPro" id="IPR036396">
    <property type="entry name" value="Cyt_P450_sf"/>
</dbReference>
<keyword evidence="6 13" id="KW-0479">Metal-binding</keyword>
<dbReference type="PANTHER" id="PTHR24292:SF54">
    <property type="entry name" value="CYP9F3-RELATED"/>
    <property type="match status" value="1"/>
</dbReference>
<keyword evidence="12" id="KW-0472">Membrane</keyword>
<dbReference type="PRINTS" id="PR00463">
    <property type="entry name" value="EP450I"/>
</dbReference>
<name>A0AAJ6VNC8_9HYME</name>
<evidence type="ECO:0000256" key="3">
    <source>
        <dbReference type="ARBA" id="ARBA00004406"/>
    </source>
</evidence>
<organism evidence="14 15">
    <name type="scientific">Ceratosolen solmsi marchali</name>
    <dbReference type="NCBI Taxonomy" id="326594"/>
    <lineage>
        <taxon>Eukaryota</taxon>
        <taxon>Metazoa</taxon>
        <taxon>Ecdysozoa</taxon>
        <taxon>Arthropoda</taxon>
        <taxon>Hexapoda</taxon>
        <taxon>Insecta</taxon>
        <taxon>Pterygota</taxon>
        <taxon>Neoptera</taxon>
        <taxon>Endopterygota</taxon>
        <taxon>Hymenoptera</taxon>
        <taxon>Apocrita</taxon>
        <taxon>Proctotrupomorpha</taxon>
        <taxon>Chalcidoidea</taxon>
        <taxon>Agaonidae</taxon>
        <taxon>Agaoninae</taxon>
        <taxon>Ceratosolen</taxon>
    </lineage>
</organism>
<gene>
    <name evidence="15" type="primary">LOC105360336</name>
</gene>
<comment type="cofactor">
    <cofactor evidence="1 13">
        <name>heme</name>
        <dbReference type="ChEBI" id="CHEBI:30413"/>
    </cofactor>
</comment>
<accession>A0AAJ6VNC8</accession>
<evidence type="ECO:0000313" key="14">
    <source>
        <dbReference type="Proteomes" id="UP000695007"/>
    </source>
</evidence>
<dbReference type="InterPro" id="IPR002401">
    <property type="entry name" value="Cyt_P450_E_grp-I"/>
</dbReference>
<evidence type="ECO:0000256" key="11">
    <source>
        <dbReference type="ARBA" id="ARBA00023033"/>
    </source>
</evidence>
<comment type="similarity">
    <text evidence="4">Belongs to the cytochrome P450 family.</text>
</comment>
<dbReference type="Proteomes" id="UP000695007">
    <property type="component" value="Unplaced"/>
</dbReference>
<dbReference type="GO" id="GO:0005506">
    <property type="term" value="F:iron ion binding"/>
    <property type="evidence" value="ECO:0007669"/>
    <property type="project" value="InterPro"/>
</dbReference>
<dbReference type="CDD" id="cd11056">
    <property type="entry name" value="CYP6-like"/>
    <property type="match status" value="1"/>
</dbReference>
<dbReference type="FunFam" id="1.10.630.10:FF:000042">
    <property type="entry name" value="Cytochrome P450"/>
    <property type="match status" value="1"/>
</dbReference>
<keyword evidence="9" id="KW-0560">Oxidoreductase</keyword>
<evidence type="ECO:0000256" key="5">
    <source>
        <dbReference type="ARBA" id="ARBA00022617"/>
    </source>
</evidence>
<keyword evidence="10 13" id="KW-0408">Iron</keyword>
<dbReference type="PRINTS" id="PR00385">
    <property type="entry name" value="P450"/>
</dbReference>
<evidence type="ECO:0000256" key="6">
    <source>
        <dbReference type="ARBA" id="ARBA00022723"/>
    </source>
</evidence>
<keyword evidence="7" id="KW-0256">Endoplasmic reticulum</keyword>
<proteinExistence type="inferred from homology"/>
<keyword evidence="5 13" id="KW-0349">Heme</keyword>
<keyword evidence="14" id="KW-1185">Reference proteome</keyword>
<protein>
    <submittedName>
        <fullName evidence="15">Cytochrome P450 6B3-like</fullName>
    </submittedName>
</protein>
<evidence type="ECO:0000256" key="2">
    <source>
        <dbReference type="ARBA" id="ARBA00004174"/>
    </source>
</evidence>
<dbReference type="RefSeq" id="XP_011495529.1">
    <property type="nucleotide sequence ID" value="XM_011497227.1"/>
</dbReference>
<dbReference type="PANTHER" id="PTHR24292">
    <property type="entry name" value="CYTOCHROME P450"/>
    <property type="match status" value="1"/>
</dbReference>
<evidence type="ECO:0000256" key="13">
    <source>
        <dbReference type="PIRSR" id="PIRSR602401-1"/>
    </source>
</evidence>
<keyword evidence="11" id="KW-0503">Monooxygenase</keyword>
<evidence type="ECO:0000313" key="15">
    <source>
        <dbReference type="RefSeq" id="XP_011495529.1"/>
    </source>
</evidence>
<reference evidence="15" key="1">
    <citation type="submission" date="2025-08" db="UniProtKB">
        <authorList>
            <consortium name="RefSeq"/>
        </authorList>
    </citation>
    <scope>IDENTIFICATION</scope>
</reference>
<evidence type="ECO:0000256" key="9">
    <source>
        <dbReference type="ARBA" id="ARBA00023002"/>
    </source>
</evidence>
<evidence type="ECO:0000256" key="4">
    <source>
        <dbReference type="ARBA" id="ARBA00010617"/>
    </source>
</evidence>
<dbReference type="InterPro" id="IPR017972">
    <property type="entry name" value="Cyt_P450_CS"/>
</dbReference>
<evidence type="ECO:0000256" key="1">
    <source>
        <dbReference type="ARBA" id="ARBA00001971"/>
    </source>
</evidence>
<evidence type="ECO:0000256" key="8">
    <source>
        <dbReference type="ARBA" id="ARBA00022848"/>
    </source>
</evidence>
<dbReference type="AlphaFoldDB" id="A0AAJ6VNC8"/>
<dbReference type="GO" id="GO:0016705">
    <property type="term" value="F:oxidoreductase activity, acting on paired donors, with incorporation or reduction of molecular oxygen"/>
    <property type="evidence" value="ECO:0007669"/>
    <property type="project" value="InterPro"/>
</dbReference>
<dbReference type="PROSITE" id="PS00086">
    <property type="entry name" value="CYTOCHROME_P450"/>
    <property type="match status" value="2"/>
</dbReference>
<dbReference type="SUPFAM" id="SSF48264">
    <property type="entry name" value="Cytochrome P450"/>
    <property type="match status" value="2"/>
</dbReference>
<sequence>MIIVIFIGILLSLLLYLIYTFFIKTHYDFWLRRNVKGPRPIPIFGNDFSIFIGKTHPSELNKIHYNRFKDEKMIGIFRNTLPVLILIDEKLIEHVLTKDRLIFPDRGIGLQNNPMELLHHHVFNLRNTDSDHLKKSLSKVFLNTKIDEKSEKITNIIDDFLLHIDEIIKNSKLIDICHLLNKLTTEIIGEYGFSLKMNEFSNLAKIFNSNSKKSNYFKFLKHYFREYPTFNTSILEFLHTCVIKFTTSNNEKKTAYYTKLVQDVETYRYRNAIKEKDYFGKLIDVYNTQERKSIDLTDKYSFMASQTYLFFKAGSESIAITISNALYEIANNNDIQNKLRDEIIKAYNESDCQVLNSDNIKNMKYLDKIYKETLRKYPLRDIIRICNREYTFNGTDVTIPKNTRIIIPHYALQRDERIYINPERFDPDRLVSNKSRFHYMPFGHGSRQCIAGLFAEFVFKIVVLKLVKNCKIINVDTERENDPWKIFIIGFYHYLKLHFNFWKRLKVVGPKPNIFFGNIIDVFFGKINIALLLKRYYEEYEGEKLIGIYTMRSPNLIIKDLDFIKNVLIKHFNDFSDRGIHIPKDPFDQTLLNLKYDEWKALRHTLSPTFTSSKLKEMFYLMENCAARFEKYIEHVTKNDDPIECRDLTAKYTTEIIGVCAFGQEFNVFDDDSNKFRELGRTTFEISFTSTCRRFTRNFLPQIYDRLKCLQYRKGLDFFIKSITNTMEYRNRNNLRRNDFVDLLRDMKYKSGNTNKIGDIELSNRFLTGQAFIFFAAGFETSSTTISNTFYELALNEDIQHNLRQEIQEHLENNNGKLTYDIVTRMTYLDKVVKVIVHRVNHWVSESLRKYPPVGFLQRKSVSSYTFDDTNITIPKDTSIYVPVWAIHHDPNIYPLPEKFDPERFNDENTESRHPMSYLPFGHGPHNCIGNY</sequence>
<dbReference type="GO" id="GO:0004497">
    <property type="term" value="F:monooxygenase activity"/>
    <property type="evidence" value="ECO:0007669"/>
    <property type="project" value="UniProtKB-KW"/>
</dbReference>
<dbReference type="GO" id="GO:0005789">
    <property type="term" value="C:endoplasmic reticulum membrane"/>
    <property type="evidence" value="ECO:0007669"/>
    <property type="project" value="UniProtKB-SubCell"/>
</dbReference>
<dbReference type="InterPro" id="IPR050476">
    <property type="entry name" value="Insect_CytP450_Detox"/>
</dbReference>
<feature type="binding site" description="axial binding residue" evidence="13">
    <location>
        <position position="928"/>
    </location>
    <ligand>
        <name>heme</name>
        <dbReference type="ChEBI" id="CHEBI:30413"/>
    </ligand>
    <ligandPart>
        <name>Fe</name>
        <dbReference type="ChEBI" id="CHEBI:18248"/>
    </ligandPart>
</feature>
<dbReference type="InterPro" id="IPR001128">
    <property type="entry name" value="Cyt_P450"/>
</dbReference>